<organism evidence="1 2">
    <name type="scientific">Methylohalomonas lacus</name>
    <dbReference type="NCBI Taxonomy" id="398773"/>
    <lineage>
        <taxon>Bacteria</taxon>
        <taxon>Pseudomonadati</taxon>
        <taxon>Pseudomonadota</taxon>
        <taxon>Gammaproteobacteria</taxon>
        <taxon>Methylohalomonadales</taxon>
        <taxon>Methylohalomonadaceae</taxon>
        <taxon>Methylohalomonas</taxon>
    </lineage>
</organism>
<evidence type="ECO:0000313" key="1">
    <source>
        <dbReference type="EMBL" id="MCS3902475.1"/>
    </source>
</evidence>
<evidence type="ECO:0000313" key="2">
    <source>
        <dbReference type="Proteomes" id="UP001204445"/>
    </source>
</evidence>
<dbReference type="AlphaFoldDB" id="A0AAE3HHK1"/>
<sequence length="163" mass="18980">MVFDYYNRLSKRNQAVYRQSDALTEVKLANPEALRPGIPLLQQALENEDRAAVELACRGFCAGFCADIKVTPVRVRVLAVRPHNDYAELHGLYEPAEGRGRARISLWMRTARHRRVVAFRTFLRTLLHEYCHHLDYEHYGLAESFHTEGFFKRESSLFKQLVE</sequence>
<dbReference type="RefSeq" id="WP_259054011.1">
    <property type="nucleotide sequence ID" value="NZ_JANUCT010000003.1"/>
</dbReference>
<keyword evidence="2" id="KW-1185">Reference proteome</keyword>
<reference evidence="1" key="1">
    <citation type="submission" date="2022-08" db="EMBL/GenBank/DDBJ databases">
        <title>Genomic Encyclopedia of Type Strains, Phase III (KMG-III): the genomes of soil and plant-associated and newly described type strains.</title>
        <authorList>
            <person name="Whitman W."/>
        </authorList>
    </citation>
    <scope>NUCLEOTIDE SEQUENCE</scope>
    <source>
        <strain evidence="1">HMT 1</strain>
    </source>
</reference>
<dbReference type="EMBL" id="JANUCT010000003">
    <property type="protein sequence ID" value="MCS3902475.1"/>
    <property type="molecule type" value="Genomic_DNA"/>
</dbReference>
<comment type="caution">
    <text evidence="1">The sequence shown here is derived from an EMBL/GenBank/DDBJ whole genome shotgun (WGS) entry which is preliminary data.</text>
</comment>
<accession>A0AAE3HHK1</accession>
<dbReference type="Proteomes" id="UP001204445">
    <property type="component" value="Unassembled WGS sequence"/>
</dbReference>
<gene>
    <name evidence="1" type="ORF">J2T55_000479</name>
</gene>
<name>A0AAE3HHK1_9GAMM</name>
<protein>
    <submittedName>
        <fullName evidence="1">Uncharacterized protein</fullName>
    </submittedName>
</protein>
<proteinExistence type="predicted"/>